<evidence type="ECO:0000313" key="3">
    <source>
        <dbReference type="EMBL" id="KAK7473254.1"/>
    </source>
</evidence>
<feature type="domain" description="tRNA-guanine(15) transglycosylase-like" evidence="2">
    <location>
        <begin position="437"/>
        <end position="485"/>
    </location>
</feature>
<proteinExistence type="predicted"/>
<dbReference type="Gene3D" id="3.20.20.105">
    <property type="entry name" value="Queuine tRNA-ribosyltransferase-like"/>
    <property type="match status" value="1"/>
</dbReference>
<reference evidence="3 4" key="1">
    <citation type="submission" date="2024-01" db="EMBL/GenBank/DDBJ databases">
        <title>A draft genome for the cacao thread blight pathogen Marasmiellus scandens.</title>
        <authorList>
            <person name="Baruah I.K."/>
            <person name="Leung J."/>
            <person name="Bukari Y."/>
            <person name="Amoako-Attah I."/>
            <person name="Meinhardt L.W."/>
            <person name="Bailey B.A."/>
            <person name="Cohen S.P."/>
        </authorList>
    </citation>
    <scope>NUCLEOTIDE SEQUENCE [LARGE SCALE GENOMIC DNA]</scope>
    <source>
        <strain evidence="3 4">GH-19</strain>
    </source>
</reference>
<feature type="domain" description="tRNA-guanine(15) transglycosylase-like" evidence="2">
    <location>
        <begin position="16"/>
        <end position="364"/>
    </location>
</feature>
<evidence type="ECO:0000259" key="2">
    <source>
        <dbReference type="Pfam" id="PF01702"/>
    </source>
</evidence>
<sequence length="568" mass="62087">MTLSFTVSPTDSQFSPRIGTVTHGSIQIQTPGIITTTSRGVIPHLSLDNVLRTPSIQWIHVPFESFLEHSPPVPTLLPPLRDFLRFSPSKHLLSMSLRDISSAREMPPNTNGYVTANTVRGVRRVSPKDYKSYAELCKPDIVFALGDNAYPSTNASGPNAKLAAGMSQKRGIKSVERTLAWLGTLLNDQSSTTFVSLVGGASLPARSAFANGLVETLYGPEAEQVSPLKTLDEGVSGYVLELVPMALEAKATPAPDSFISLIQSSLGPLPMNKPRLVFGGSSSNLTGNTSTNAHLGPVTPQTALLLTLHCGIDLFDSRYAEEAASVGVALGFRFPAPAPTEGKEELVLPLGWNLYDIKYRMDFSSVGSSPSGSGWGWRGVVGTFEDDPKVDGDVVCLCPTCSPLPPNPEEVILHSVVDSPPSQNSNPERSHRHRPPYTRAYIHHLLHTHEMSAHALLKMHNLHVWERFWDGVRGVLSDGEGNSANVERFKKKVERFIKVYSDKDVMNEAREMWAEVEVLRGKGRLAREKEREVKEVQKKAGKDGDSEVEVGASLEEQVREKLETSLEV</sequence>
<organism evidence="3 4">
    <name type="scientific">Marasmiellus scandens</name>
    <dbReference type="NCBI Taxonomy" id="2682957"/>
    <lineage>
        <taxon>Eukaryota</taxon>
        <taxon>Fungi</taxon>
        <taxon>Dikarya</taxon>
        <taxon>Basidiomycota</taxon>
        <taxon>Agaricomycotina</taxon>
        <taxon>Agaricomycetes</taxon>
        <taxon>Agaricomycetidae</taxon>
        <taxon>Agaricales</taxon>
        <taxon>Marasmiineae</taxon>
        <taxon>Omphalotaceae</taxon>
        <taxon>Marasmiellus</taxon>
    </lineage>
</organism>
<dbReference type="Proteomes" id="UP001498398">
    <property type="component" value="Unassembled WGS sequence"/>
</dbReference>
<dbReference type="InterPro" id="IPR002616">
    <property type="entry name" value="tRNA_ribo_trans-like"/>
</dbReference>
<name>A0ABR1K9G2_9AGAR</name>
<comment type="caution">
    <text evidence="3">The sequence shown here is derived from an EMBL/GenBank/DDBJ whole genome shotgun (WGS) entry which is preliminary data.</text>
</comment>
<dbReference type="PANTHER" id="PTHR46064">
    <property type="entry name" value="QUEUINE TRNA-RIBOSYLTRANSFERASE ACCESSORY SUBUNIT 2"/>
    <property type="match status" value="1"/>
</dbReference>
<dbReference type="PANTHER" id="PTHR46064:SF1">
    <property type="entry name" value="QUEUINE TRNA-RIBOSYLTRANSFERASE ACCESSORY SUBUNIT 2"/>
    <property type="match status" value="1"/>
</dbReference>
<feature type="compositionally biased region" description="Basic and acidic residues" evidence="1">
    <location>
        <begin position="527"/>
        <end position="545"/>
    </location>
</feature>
<dbReference type="Pfam" id="PF01702">
    <property type="entry name" value="TGT"/>
    <property type="match status" value="2"/>
</dbReference>
<gene>
    <name evidence="3" type="ORF">VKT23_001353</name>
</gene>
<evidence type="ECO:0000313" key="4">
    <source>
        <dbReference type="Proteomes" id="UP001498398"/>
    </source>
</evidence>
<dbReference type="SUPFAM" id="SSF51713">
    <property type="entry name" value="tRNA-guanine transglycosylase"/>
    <property type="match status" value="1"/>
</dbReference>
<dbReference type="InterPro" id="IPR036511">
    <property type="entry name" value="TGT-like_sf"/>
</dbReference>
<accession>A0ABR1K9G2</accession>
<keyword evidence="4" id="KW-1185">Reference proteome</keyword>
<dbReference type="InterPro" id="IPR050852">
    <property type="entry name" value="Queuine_tRNA-ribosyltrfase"/>
</dbReference>
<protein>
    <recommendedName>
        <fullName evidence="2">tRNA-guanine(15) transglycosylase-like domain-containing protein</fullName>
    </recommendedName>
</protein>
<dbReference type="EMBL" id="JBANRG010000001">
    <property type="protein sequence ID" value="KAK7473254.1"/>
    <property type="molecule type" value="Genomic_DNA"/>
</dbReference>
<evidence type="ECO:0000256" key="1">
    <source>
        <dbReference type="SAM" id="MobiDB-lite"/>
    </source>
</evidence>
<feature type="region of interest" description="Disordered" evidence="1">
    <location>
        <begin position="527"/>
        <end position="551"/>
    </location>
</feature>